<dbReference type="GO" id="GO:0033202">
    <property type="term" value="C:DNA helicase complex"/>
    <property type="evidence" value="ECO:0007669"/>
    <property type="project" value="TreeGrafter"/>
</dbReference>
<evidence type="ECO:0000256" key="5">
    <source>
        <dbReference type="ARBA" id="ARBA00022840"/>
    </source>
</evidence>
<evidence type="ECO:0000313" key="14">
    <source>
        <dbReference type="EMBL" id="CUH93129.1"/>
    </source>
</evidence>
<dbReference type="InterPro" id="IPR027417">
    <property type="entry name" value="P-loop_NTPase"/>
</dbReference>
<evidence type="ECO:0000256" key="8">
    <source>
        <dbReference type="ARBA" id="ARBA00034617"/>
    </source>
</evidence>
<evidence type="ECO:0000256" key="10">
    <source>
        <dbReference type="PROSITE-ProRule" id="PRU00560"/>
    </source>
</evidence>
<dbReference type="GO" id="GO:0005524">
    <property type="term" value="F:ATP binding"/>
    <property type="evidence" value="ECO:0007669"/>
    <property type="project" value="UniProtKB-UniRule"/>
</dbReference>
<feature type="domain" description="UvrD-like helicase C-terminal" evidence="13">
    <location>
        <begin position="294"/>
        <end position="570"/>
    </location>
</feature>
<comment type="catalytic activity">
    <reaction evidence="9 11">
        <text>ATP + H2O = ADP + phosphate + H(+)</text>
        <dbReference type="Rhea" id="RHEA:13065"/>
        <dbReference type="ChEBI" id="CHEBI:15377"/>
        <dbReference type="ChEBI" id="CHEBI:15378"/>
        <dbReference type="ChEBI" id="CHEBI:30616"/>
        <dbReference type="ChEBI" id="CHEBI:43474"/>
        <dbReference type="ChEBI" id="CHEBI:456216"/>
        <dbReference type="EC" id="5.6.2.4"/>
    </reaction>
</comment>
<dbReference type="AlphaFoldDB" id="A0A0K8J6T0"/>
<reference evidence="15" key="1">
    <citation type="submission" date="2015-09" db="EMBL/GenBank/DDBJ databases">
        <authorList>
            <person name="Wibberg D."/>
        </authorList>
    </citation>
    <scope>NUCLEOTIDE SEQUENCE [LARGE SCALE GENOMIC DNA]</scope>
    <source>
        <strain evidence="15">SD1D</strain>
    </source>
</reference>
<name>A0A0K8J6T0_9FIRM</name>
<dbReference type="PANTHER" id="PTHR11070">
    <property type="entry name" value="UVRD / RECB / PCRA DNA HELICASE FAMILY MEMBER"/>
    <property type="match status" value="1"/>
</dbReference>
<dbReference type="Proteomes" id="UP000196053">
    <property type="component" value="Chromosome I"/>
</dbReference>
<dbReference type="PROSITE" id="PS51217">
    <property type="entry name" value="UVRD_HELICASE_CTER"/>
    <property type="match status" value="1"/>
</dbReference>
<dbReference type="FunFam" id="1.10.10.160:FF:000001">
    <property type="entry name" value="ATP-dependent DNA helicase"/>
    <property type="match status" value="1"/>
</dbReference>
<gene>
    <name evidence="14" type="primary">pcrA</name>
    <name evidence="14" type="ORF">SD1D_1583</name>
</gene>
<sequence length="749" mass="86303">MSNIYDTLNPEQKKAVLHDKGPLLILAGAGSGKTRVLTHRIAYLIEHRNVNPWNILAITFTNKAAREMRERVDQIVGYGSENIWVSTFHSTCVRILRRFIDRIGYERSFSIYDTDDQKALMREVCKYLQIDTKRMPERSLLSAISKAKDELISPEEFEKRAGGDYNERKYAQVYKEYQKRLKSSNALDFDDLIFKTVELFMNDKEALTYYQNRFRYIMVDEYQDTNTAQFRLIHLLASGVNEFGKKEYNLCVVGDDDQSIYKFRGANIHNILNFEQAFPNTKVIKLEQNYRSSKNILNAANEVIANNTKRKEKSLWTDNEDGDPVNYTLFESDIEEADIITAEIKRTVENNKANYNDFAILYRTNAQSRIFEEKLIQRNIPYKIIGSINFYARKEIKDILAYLKTIDNGLDNIAVKRIINVPRRGIGLTTIDRVNDYALLNDISFYEALTRAYQIPGLERTASKITPFVSMIEGLRSRLQQDSYNLTEIIDDILDATGYLKEFEDLDTEEAKDRIANIDELVNKLVTYVEDTDEPSLSGFLEEVALVSDIDNLDESSDHMVLMTLHSAKGLEFPYVYICGMEEGIFPSYMSIHADNPEEEIEEERRLCYVGITRAKKCLSLSSAKHRMLRGDIMYNKPSRFIHEIPRYLMKVNMPEANMPEINIPATPRYHHSQKNYKPFATAEPKNFAGSNMGSLDYEVGDSVKHIKFGIGTVTNIVMGGKDYEVTVDFPRFGTKKLIASFAKLTRVD</sequence>
<evidence type="ECO:0000256" key="7">
    <source>
        <dbReference type="ARBA" id="ARBA00023235"/>
    </source>
</evidence>
<keyword evidence="3 10" id="KW-0378">Hydrolase</keyword>
<dbReference type="GO" id="GO:0009314">
    <property type="term" value="P:response to radiation"/>
    <property type="evidence" value="ECO:0007669"/>
    <property type="project" value="UniProtKB-ARBA"/>
</dbReference>
<keyword evidence="7" id="KW-0413">Isomerase</keyword>
<keyword evidence="2 10" id="KW-0547">Nucleotide-binding</keyword>
<dbReference type="GO" id="GO:0043138">
    <property type="term" value="F:3'-5' DNA helicase activity"/>
    <property type="evidence" value="ECO:0007669"/>
    <property type="project" value="UniProtKB-EC"/>
</dbReference>
<dbReference type="GO" id="GO:0000725">
    <property type="term" value="P:recombinational repair"/>
    <property type="evidence" value="ECO:0007669"/>
    <property type="project" value="TreeGrafter"/>
</dbReference>
<dbReference type="InterPro" id="IPR000212">
    <property type="entry name" value="DNA_helicase_UvrD/REP"/>
</dbReference>
<evidence type="ECO:0000256" key="11">
    <source>
        <dbReference type="RuleBase" id="RU364053"/>
    </source>
</evidence>
<dbReference type="Pfam" id="PF13361">
    <property type="entry name" value="UvrD_C"/>
    <property type="match status" value="1"/>
</dbReference>
<dbReference type="InterPro" id="IPR013986">
    <property type="entry name" value="DExx_box_DNA_helicase_dom_sf"/>
</dbReference>
<feature type="domain" description="UvrD-like helicase ATP-binding" evidence="12">
    <location>
        <begin position="6"/>
        <end position="293"/>
    </location>
</feature>
<proteinExistence type="inferred from homology"/>
<comment type="similarity">
    <text evidence="1 11">Belongs to the helicase family. UvrD subfamily.</text>
</comment>
<feature type="binding site" evidence="10">
    <location>
        <begin position="27"/>
        <end position="34"/>
    </location>
    <ligand>
        <name>ATP</name>
        <dbReference type="ChEBI" id="CHEBI:30616"/>
    </ligand>
</feature>
<keyword evidence="15" id="KW-1185">Reference proteome</keyword>
<evidence type="ECO:0000256" key="3">
    <source>
        <dbReference type="ARBA" id="ARBA00022801"/>
    </source>
</evidence>
<keyword evidence="5 10" id="KW-0067">ATP-binding</keyword>
<protein>
    <recommendedName>
        <fullName evidence="11">ATP-dependent DNA helicase</fullName>
        <ecNumber evidence="11">5.6.2.4</ecNumber>
    </recommendedName>
</protein>
<dbReference type="CDD" id="cd18807">
    <property type="entry name" value="SF1_C_UvrD"/>
    <property type="match status" value="1"/>
</dbReference>
<dbReference type="EC" id="5.6.2.4" evidence="11"/>
<dbReference type="InterPro" id="IPR005751">
    <property type="entry name" value="ATP-dep_DNA_helicase_PcrA"/>
</dbReference>
<dbReference type="Pfam" id="PF00580">
    <property type="entry name" value="UvrD-helicase"/>
    <property type="match status" value="1"/>
</dbReference>
<evidence type="ECO:0000256" key="4">
    <source>
        <dbReference type="ARBA" id="ARBA00022806"/>
    </source>
</evidence>
<dbReference type="Gene3D" id="1.10.10.160">
    <property type="match status" value="1"/>
</dbReference>
<evidence type="ECO:0000256" key="2">
    <source>
        <dbReference type="ARBA" id="ARBA00022741"/>
    </source>
</evidence>
<dbReference type="Gene3D" id="3.40.50.300">
    <property type="entry name" value="P-loop containing nucleotide triphosphate hydrolases"/>
    <property type="match status" value="2"/>
</dbReference>
<dbReference type="GO" id="GO:0006260">
    <property type="term" value="P:DNA replication"/>
    <property type="evidence" value="ECO:0007669"/>
    <property type="project" value="InterPro"/>
</dbReference>
<dbReference type="CDD" id="cd17932">
    <property type="entry name" value="DEXQc_UvrD"/>
    <property type="match status" value="1"/>
</dbReference>
<dbReference type="GO" id="GO:0005829">
    <property type="term" value="C:cytosol"/>
    <property type="evidence" value="ECO:0007669"/>
    <property type="project" value="TreeGrafter"/>
</dbReference>
<accession>A0A0K8J6T0</accession>
<comment type="catalytic activity">
    <reaction evidence="8">
        <text>Couples ATP hydrolysis with the unwinding of duplex DNA by translocating in the 3'-5' direction.</text>
        <dbReference type="EC" id="5.6.2.4"/>
    </reaction>
</comment>
<evidence type="ECO:0000256" key="9">
    <source>
        <dbReference type="ARBA" id="ARBA00048988"/>
    </source>
</evidence>
<dbReference type="Gene3D" id="1.10.486.10">
    <property type="entry name" value="PCRA, domain 4"/>
    <property type="match status" value="1"/>
</dbReference>
<dbReference type="RefSeq" id="WP_058258397.1">
    <property type="nucleotide sequence ID" value="NZ_JANWKB010000029.1"/>
</dbReference>
<dbReference type="OrthoDB" id="9810135at2"/>
<keyword evidence="4 10" id="KW-0347">Helicase</keyword>
<evidence type="ECO:0000313" key="15">
    <source>
        <dbReference type="Proteomes" id="UP000196053"/>
    </source>
</evidence>
<keyword evidence="6 11" id="KW-0238">DNA-binding</keyword>
<organism evidence="14 15">
    <name type="scientific">Herbinix luporum</name>
    <dbReference type="NCBI Taxonomy" id="1679721"/>
    <lineage>
        <taxon>Bacteria</taxon>
        <taxon>Bacillati</taxon>
        <taxon>Bacillota</taxon>
        <taxon>Clostridia</taxon>
        <taxon>Lachnospirales</taxon>
        <taxon>Lachnospiraceae</taxon>
        <taxon>Herbinix</taxon>
    </lineage>
</organism>
<evidence type="ECO:0000256" key="6">
    <source>
        <dbReference type="ARBA" id="ARBA00023125"/>
    </source>
</evidence>
<evidence type="ECO:0000259" key="13">
    <source>
        <dbReference type="PROSITE" id="PS51217"/>
    </source>
</evidence>
<dbReference type="GO" id="GO:0003677">
    <property type="term" value="F:DNA binding"/>
    <property type="evidence" value="ECO:0007669"/>
    <property type="project" value="UniProtKB-KW"/>
</dbReference>
<dbReference type="SUPFAM" id="SSF52540">
    <property type="entry name" value="P-loop containing nucleoside triphosphate hydrolases"/>
    <property type="match status" value="1"/>
</dbReference>
<dbReference type="PROSITE" id="PS51198">
    <property type="entry name" value="UVRD_HELICASE_ATP_BIND"/>
    <property type="match status" value="1"/>
</dbReference>
<dbReference type="PANTHER" id="PTHR11070:SF2">
    <property type="entry name" value="ATP-DEPENDENT DNA HELICASE SRS2"/>
    <property type="match status" value="1"/>
</dbReference>
<dbReference type="NCBIfam" id="TIGR01073">
    <property type="entry name" value="pcrA"/>
    <property type="match status" value="1"/>
</dbReference>
<dbReference type="KEGG" id="hsd:SD1D_1583"/>
<dbReference type="Pfam" id="PF21196">
    <property type="entry name" value="PcrA_UvrD_tudor"/>
    <property type="match status" value="1"/>
</dbReference>
<dbReference type="InterPro" id="IPR014016">
    <property type="entry name" value="UvrD-like_ATP-bd"/>
</dbReference>
<evidence type="ECO:0000256" key="1">
    <source>
        <dbReference type="ARBA" id="ARBA00009922"/>
    </source>
</evidence>
<dbReference type="FunFam" id="1.10.486.10:FF:000003">
    <property type="entry name" value="ATP-dependent DNA helicase"/>
    <property type="match status" value="1"/>
</dbReference>
<dbReference type="EMBL" id="LN879430">
    <property type="protein sequence ID" value="CUH93129.1"/>
    <property type="molecule type" value="Genomic_DNA"/>
</dbReference>
<dbReference type="InterPro" id="IPR014017">
    <property type="entry name" value="DNA_helicase_UvrD-like_C"/>
</dbReference>
<evidence type="ECO:0000259" key="12">
    <source>
        <dbReference type="PROSITE" id="PS51198"/>
    </source>
</evidence>
<dbReference type="GO" id="GO:0016887">
    <property type="term" value="F:ATP hydrolysis activity"/>
    <property type="evidence" value="ECO:0007669"/>
    <property type="project" value="RHEA"/>
</dbReference>